<name>A0A512PE88_9CELL</name>
<evidence type="ECO:0000256" key="4">
    <source>
        <dbReference type="ARBA" id="ARBA00022840"/>
    </source>
</evidence>
<evidence type="ECO:0000313" key="7">
    <source>
        <dbReference type="EMBL" id="GEP69493.1"/>
    </source>
</evidence>
<keyword evidence="4" id="KW-0067">ATP-binding</keyword>
<dbReference type="AlphaFoldDB" id="A0A512PE88"/>
<evidence type="ECO:0000313" key="8">
    <source>
        <dbReference type="Proteomes" id="UP000321798"/>
    </source>
</evidence>
<dbReference type="InterPro" id="IPR049730">
    <property type="entry name" value="SNF2/RAD54-like_C"/>
</dbReference>
<dbReference type="CDD" id="cd18793">
    <property type="entry name" value="SF2_C_SNF"/>
    <property type="match status" value="1"/>
</dbReference>
<dbReference type="InterPro" id="IPR014001">
    <property type="entry name" value="Helicase_ATP-bd"/>
</dbReference>
<keyword evidence="8" id="KW-1185">Reference proteome</keyword>
<dbReference type="PROSITE" id="PS51194">
    <property type="entry name" value="HELICASE_CTER"/>
    <property type="match status" value="1"/>
</dbReference>
<protein>
    <submittedName>
        <fullName evidence="7">Helicase</fullName>
    </submittedName>
</protein>
<proteinExistence type="predicted"/>
<dbReference type="EMBL" id="BKAL01000007">
    <property type="protein sequence ID" value="GEP69493.1"/>
    <property type="molecule type" value="Genomic_DNA"/>
</dbReference>
<dbReference type="GO" id="GO:0005524">
    <property type="term" value="F:ATP binding"/>
    <property type="evidence" value="ECO:0007669"/>
    <property type="project" value="UniProtKB-KW"/>
</dbReference>
<evidence type="ECO:0000256" key="2">
    <source>
        <dbReference type="ARBA" id="ARBA00022801"/>
    </source>
</evidence>
<comment type="caution">
    <text evidence="7">The sequence shown here is derived from an EMBL/GenBank/DDBJ whole genome shotgun (WGS) entry which is preliminary data.</text>
</comment>
<dbReference type="Pfam" id="PF00271">
    <property type="entry name" value="Helicase_C"/>
    <property type="match status" value="1"/>
</dbReference>
<dbReference type="InterPro" id="IPR001650">
    <property type="entry name" value="Helicase_C-like"/>
</dbReference>
<dbReference type="CDD" id="cd18011">
    <property type="entry name" value="DEXDc_RapA"/>
    <property type="match status" value="1"/>
</dbReference>
<dbReference type="Proteomes" id="UP000321798">
    <property type="component" value="Unassembled WGS sequence"/>
</dbReference>
<gene>
    <name evidence="7" type="ORF">CSO01_22080</name>
</gene>
<dbReference type="PANTHER" id="PTHR45766:SF6">
    <property type="entry name" value="SWI_SNF-RELATED MATRIX-ASSOCIATED ACTIN-DEPENDENT REGULATOR OF CHROMATIN SUBFAMILY A-LIKE PROTEIN 1"/>
    <property type="match status" value="1"/>
</dbReference>
<dbReference type="PANTHER" id="PTHR45766">
    <property type="entry name" value="DNA ANNEALING HELICASE AND ENDONUCLEASE ZRANB3 FAMILY MEMBER"/>
    <property type="match status" value="1"/>
</dbReference>
<dbReference type="Pfam" id="PF00176">
    <property type="entry name" value="SNF2-rel_dom"/>
    <property type="match status" value="1"/>
</dbReference>
<dbReference type="InterPro" id="IPR057342">
    <property type="entry name" value="DEXDc_RapA"/>
</dbReference>
<dbReference type="RefSeq" id="WP_223203608.1">
    <property type="nucleotide sequence ID" value="NZ_BAABBJ010000007.1"/>
</dbReference>
<dbReference type="PROSITE" id="PS51192">
    <property type="entry name" value="HELICASE_ATP_BIND_1"/>
    <property type="match status" value="1"/>
</dbReference>
<dbReference type="InterPro" id="IPR027417">
    <property type="entry name" value="P-loop_NTPase"/>
</dbReference>
<reference evidence="7 8" key="1">
    <citation type="submission" date="2019-07" db="EMBL/GenBank/DDBJ databases">
        <title>Whole genome shotgun sequence of Cellulomonas soli NBRC 109434.</title>
        <authorList>
            <person name="Hosoyama A."/>
            <person name="Uohara A."/>
            <person name="Ohji S."/>
            <person name="Ichikawa N."/>
        </authorList>
    </citation>
    <scope>NUCLEOTIDE SEQUENCE [LARGE SCALE GENOMIC DNA]</scope>
    <source>
        <strain evidence="7 8">NBRC 109434</strain>
    </source>
</reference>
<dbReference type="Gene3D" id="3.40.50.10810">
    <property type="entry name" value="Tandem AAA-ATPase domain"/>
    <property type="match status" value="1"/>
</dbReference>
<dbReference type="GO" id="GO:0004386">
    <property type="term" value="F:helicase activity"/>
    <property type="evidence" value="ECO:0007669"/>
    <property type="project" value="UniProtKB-KW"/>
</dbReference>
<dbReference type="InterPro" id="IPR000330">
    <property type="entry name" value="SNF2_N"/>
</dbReference>
<evidence type="ECO:0000259" key="5">
    <source>
        <dbReference type="PROSITE" id="PS51192"/>
    </source>
</evidence>
<feature type="domain" description="Helicase C-terminal" evidence="6">
    <location>
        <begin position="436"/>
        <end position="593"/>
    </location>
</feature>
<evidence type="ECO:0000256" key="3">
    <source>
        <dbReference type="ARBA" id="ARBA00022806"/>
    </source>
</evidence>
<dbReference type="SMART" id="SM00487">
    <property type="entry name" value="DEXDc"/>
    <property type="match status" value="1"/>
</dbReference>
<keyword evidence="3 7" id="KW-0347">Helicase</keyword>
<keyword evidence="2" id="KW-0378">Hydrolase</keyword>
<feature type="domain" description="Helicase ATP-binding" evidence="5">
    <location>
        <begin position="124"/>
        <end position="293"/>
    </location>
</feature>
<dbReference type="GO" id="GO:0016787">
    <property type="term" value="F:hydrolase activity"/>
    <property type="evidence" value="ECO:0007669"/>
    <property type="project" value="UniProtKB-KW"/>
</dbReference>
<evidence type="ECO:0000259" key="6">
    <source>
        <dbReference type="PROSITE" id="PS51194"/>
    </source>
</evidence>
<dbReference type="InterPro" id="IPR038718">
    <property type="entry name" value="SNF2-like_sf"/>
</dbReference>
<keyword evidence="1" id="KW-0547">Nucleotide-binding</keyword>
<dbReference type="SMART" id="SM00490">
    <property type="entry name" value="HELICc"/>
    <property type="match status" value="1"/>
</dbReference>
<accession>A0A512PE88</accession>
<dbReference type="SUPFAM" id="SSF52540">
    <property type="entry name" value="P-loop containing nucleoside triphosphate hydrolases"/>
    <property type="match status" value="2"/>
</dbReference>
<organism evidence="7 8">
    <name type="scientific">Cellulomonas soli</name>
    <dbReference type="NCBI Taxonomy" id="931535"/>
    <lineage>
        <taxon>Bacteria</taxon>
        <taxon>Bacillati</taxon>
        <taxon>Actinomycetota</taxon>
        <taxon>Actinomycetes</taxon>
        <taxon>Micrococcales</taxon>
        <taxon>Cellulomonadaceae</taxon>
        <taxon>Cellulomonas</taxon>
    </lineage>
</organism>
<dbReference type="Gene3D" id="3.40.50.300">
    <property type="entry name" value="P-loop containing nucleotide triphosphate hydrolases"/>
    <property type="match status" value="1"/>
</dbReference>
<evidence type="ECO:0000256" key="1">
    <source>
        <dbReference type="ARBA" id="ARBA00022741"/>
    </source>
</evidence>
<sequence length="963" mass="105519">MQISEVPDLVVAPGSVVVVRDEEWLVRSTEETADGTLIRVQGLSELVRDLHAVFYDELDVIVPKDPRDATVVADASPRYRASRLWLESSIRRTPVPLTDPRLTVSTQALADPLVYQQTAVRTALDPMNLRPRILLADAVGLGKTLEIGMILSELVRRGRGERILVVTPRHVLEQMQQELWNRFALPFVRLDSAGIARVRQKLPATRNPFSYFRRVIISIDTLKSDRYVHNLRKQRWDAVVIDESHNLTNPSTQNNKLARTLARTTEALILASATPHNGRAESFAELVRLLEPTAVAPDGSIRPDEVARLVVRRHRHSPEVAGVVGADWAERQEPHHVRVEAGAAEDAVADELVRTWLHPAGGSSPYSGRNESLFPWTLAKAFLSSPAALGESVKQRMSRLQGVGPTVEAERVALARLAELNAQVERSAKYGALVTHLRQIGVGQGSTTRAVVFAERVATLTWLRAHLPHDLGLPADAVEVMHGGLSDEEQQAVVDRFKQASTPVRVLVTGDVASEGVNLHAQCHELVHYDIPWSLIRIEQRNGRIDRYGQKHPPRITTLLLTPSDERFSGDVRVLARLVDKEHEAHRALGDVASLMGTYDVKGEEEILARVLAGQRELDDVVRTPQQVAAGDDLAALFAQLTGAAPAMLEPTPTPTETSAELGTGSAAATGLFGTELEFLDEALHAAFEEADPASQPARGGVGWSSDSAFGTARLVPPADLRQRLEVLPQAYLSARRVAEELVLATTAVRGKERLAEALTDVSSSSWPDAHYLSPLHPVLEWASDRALARLGRNEVFAVRGPVEGPTVLLQGTLTNRRGQVVAASWLTVEFPTGDAAGLALVSAHDAAPDALAAVGVDGRRANPGPVPDAAALQPFVRRAIERATPQMDQHFEVAATDVRARVEEWTTRLDEWDADAQGALQSRLWQERRLPVQEERELVDQMLPDRGLLRPLLVVVPEEVAR</sequence>